<evidence type="ECO:0000313" key="2">
    <source>
        <dbReference type="EMBL" id="KAK4122882.1"/>
    </source>
</evidence>
<keyword evidence="3" id="KW-1185">Reference proteome</keyword>
<evidence type="ECO:0000313" key="3">
    <source>
        <dbReference type="Proteomes" id="UP001302602"/>
    </source>
</evidence>
<reference evidence="2" key="2">
    <citation type="submission" date="2023-05" db="EMBL/GenBank/DDBJ databases">
        <authorList>
            <consortium name="Lawrence Berkeley National Laboratory"/>
            <person name="Steindorff A."/>
            <person name="Hensen N."/>
            <person name="Bonometti L."/>
            <person name="Westerberg I."/>
            <person name="Brannstrom I.O."/>
            <person name="Guillou S."/>
            <person name="Cros-Aarteil S."/>
            <person name="Calhoun S."/>
            <person name="Haridas S."/>
            <person name="Kuo A."/>
            <person name="Mondo S."/>
            <person name="Pangilinan J."/>
            <person name="Riley R."/>
            <person name="Labutti K."/>
            <person name="Andreopoulos B."/>
            <person name="Lipzen A."/>
            <person name="Chen C."/>
            <person name="Yanf M."/>
            <person name="Daum C."/>
            <person name="Ng V."/>
            <person name="Clum A."/>
            <person name="Ohm R."/>
            <person name="Martin F."/>
            <person name="Silar P."/>
            <person name="Natvig D."/>
            <person name="Lalanne C."/>
            <person name="Gautier V."/>
            <person name="Ament-Velasquez S.L."/>
            <person name="Kruys A."/>
            <person name="Hutchinson M.I."/>
            <person name="Powell A.J."/>
            <person name="Barry K."/>
            <person name="Miller A.N."/>
            <person name="Grigoriev I.V."/>
            <person name="Debuchy R."/>
            <person name="Gladieux P."/>
            <person name="Thoren M.H."/>
            <person name="Johannesson H."/>
        </authorList>
    </citation>
    <scope>NUCLEOTIDE SEQUENCE</scope>
    <source>
        <strain evidence="2">CBS 731.68</strain>
    </source>
</reference>
<organism evidence="2 3">
    <name type="scientific">Parathielavia appendiculata</name>
    <dbReference type="NCBI Taxonomy" id="2587402"/>
    <lineage>
        <taxon>Eukaryota</taxon>
        <taxon>Fungi</taxon>
        <taxon>Dikarya</taxon>
        <taxon>Ascomycota</taxon>
        <taxon>Pezizomycotina</taxon>
        <taxon>Sordariomycetes</taxon>
        <taxon>Sordariomycetidae</taxon>
        <taxon>Sordariales</taxon>
        <taxon>Chaetomiaceae</taxon>
        <taxon>Parathielavia</taxon>
    </lineage>
</organism>
<comment type="caution">
    <text evidence="2">The sequence shown here is derived from an EMBL/GenBank/DDBJ whole genome shotgun (WGS) entry which is preliminary data.</text>
</comment>
<dbReference type="RefSeq" id="XP_062646653.1">
    <property type="nucleotide sequence ID" value="XM_062787587.1"/>
</dbReference>
<sequence length="171" mass="18146">MGEAAPKQQAHNPPSTVDQTLPVTPSPTAGSFASPPEDSPRSFGDFAVCCPQLPGGSFLRLAAPLVRPQVFPAASQTTSIVETPQCSLPTRRVIGIGQQPDMAFSTTILTIFALTPQAATYRMSWVGTKLWQSPGSRDAKGWCRCSSGRSRSAELGLRCPMTNPVLLTSSI</sequence>
<dbReference type="GeneID" id="87824357"/>
<name>A0AAN6TY38_9PEZI</name>
<evidence type="ECO:0000256" key="1">
    <source>
        <dbReference type="SAM" id="MobiDB-lite"/>
    </source>
</evidence>
<dbReference type="Proteomes" id="UP001302602">
    <property type="component" value="Unassembled WGS sequence"/>
</dbReference>
<feature type="compositionally biased region" description="Polar residues" evidence="1">
    <location>
        <begin position="9"/>
        <end position="31"/>
    </location>
</feature>
<feature type="region of interest" description="Disordered" evidence="1">
    <location>
        <begin position="1"/>
        <end position="39"/>
    </location>
</feature>
<dbReference type="EMBL" id="MU853230">
    <property type="protein sequence ID" value="KAK4122882.1"/>
    <property type="molecule type" value="Genomic_DNA"/>
</dbReference>
<proteinExistence type="predicted"/>
<reference evidence="2" key="1">
    <citation type="journal article" date="2023" name="Mol. Phylogenet. Evol.">
        <title>Genome-scale phylogeny and comparative genomics of the fungal order Sordariales.</title>
        <authorList>
            <person name="Hensen N."/>
            <person name="Bonometti L."/>
            <person name="Westerberg I."/>
            <person name="Brannstrom I.O."/>
            <person name="Guillou S."/>
            <person name="Cros-Aarteil S."/>
            <person name="Calhoun S."/>
            <person name="Haridas S."/>
            <person name="Kuo A."/>
            <person name="Mondo S."/>
            <person name="Pangilinan J."/>
            <person name="Riley R."/>
            <person name="LaButti K."/>
            <person name="Andreopoulos B."/>
            <person name="Lipzen A."/>
            <person name="Chen C."/>
            <person name="Yan M."/>
            <person name="Daum C."/>
            <person name="Ng V."/>
            <person name="Clum A."/>
            <person name="Steindorff A."/>
            <person name="Ohm R.A."/>
            <person name="Martin F."/>
            <person name="Silar P."/>
            <person name="Natvig D.O."/>
            <person name="Lalanne C."/>
            <person name="Gautier V."/>
            <person name="Ament-Velasquez S.L."/>
            <person name="Kruys A."/>
            <person name="Hutchinson M.I."/>
            <person name="Powell A.J."/>
            <person name="Barry K."/>
            <person name="Miller A.N."/>
            <person name="Grigoriev I.V."/>
            <person name="Debuchy R."/>
            <person name="Gladieux P."/>
            <person name="Hiltunen Thoren M."/>
            <person name="Johannesson H."/>
        </authorList>
    </citation>
    <scope>NUCLEOTIDE SEQUENCE</scope>
    <source>
        <strain evidence="2">CBS 731.68</strain>
    </source>
</reference>
<dbReference type="AlphaFoldDB" id="A0AAN6TY38"/>
<accession>A0AAN6TY38</accession>
<protein>
    <submittedName>
        <fullName evidence="2">Uncharacterized protein</fullName>
    </submittedName>
</protein>
<gene>
    <name evidence="2" type="ORF">N657DRAFT_483413</name>
</gene>